<reference evidence="1 2" key="1">
    <citation type="submission" date="2024-02" db="EMBL/GenBank/DDBJ databases">
        <authorList>
            <person name="Chen Y."/>
            <person name="Shah S."/>
            <person name="Dougan E. K."/>
            <person name="Thang M."/>
            <person name="Chan C."/>
        </authorList>
    </citation>
    <scope>NUCLEOTIDE SEQUENCE [LARGE SCALE GENOMIC DNA]</scope>
</reference>
<evidence type="ECO:0000313" key="2">
    <source>
        <dbReference type="Proteomes" id="UP001642464"/>
    </source>
</evidence>
<proteinExistence type="predicted"/>
<dbReference type="EMBL" id="CAXAMM010040263">
    <property type="protein sequence ID" value="CAK9092147.1"/>
    <property type="molecule type" value="Genomic_DNA"/>
</dbReference>
<organism evidence="1 2">
    <name type="scientific">Durusdinium trenchii</name>
    <dbReference type="NCBI Taxonomy" id="1381693"/>
    <lineage>
        <taxon>Eukaryota</taxon>
        <taxon>Sar</taxon>
        <taxon>Alveolata</taxon>
        <taxon>Dinophyceae</taxon>
        <taxon>Suessiales</taxon>
        <taxon>Symbiodiniaceae</taxon>
        <taxon>Durusdinium</taxon>
    </lineage>
</organism>
<dbReference type="Proteomes" id="UP001642464">
    <property type="component" value="Unassembled WGS sequence"/>
</dbReference>
<comment type="caution">
    <text evidence="1">The sequence shown here is derived from an EMBL/GenBank/DDBJ whole genome shotgun (WGS) entry which is preliminary data.</text>
</comment>
<sequence length="112" mass="12710">MAPIEVKEAAKRATPKLADGLFVLEAFLEMELKMMHLERFRLAVQKRPKTFEKLIAYRRQIFEAPDPSAKPLGSGSGIRTAMDLEQVDLEPMKAIHPSKRCVLFGRSRVICL</sequence>
<protein>
    <submittedName>
        <fullName evidence="1">Uncharacterized protein</fullName>
    </submittedName>
</protein>
<name>A0ABP0QV18_9DINO</name>
<gene>
    <name evidence="1" type="ORF">SCF082_LOCUS43371</name>
</gene>
<evidence type="ECO:0000313" key="1">
    <source>
        <dbReference type="EMBL" id="CAK9092147.1"/>
    </source>
</evidence>
<accession>A0ABP0QV18</accession>
<keyword evidence="2" id="KW-1185">Reference proteome</keyword>